<evidence type="ECO:0000313" key="2">
    <source>
        <dbReference type="Proteomes" id="UP000293360"/>
    </source>
</evidence>
<gene>
    <name evidence="1" type="ORF">DL764_009393</name>
</gene>
<comment type="caution">
    <text evidence="1">The sequence shown here is derived from an EMBL/GenBank/DDBJ whole genome shotgun (WGS) entry which is preliminary data.</text>
</comment>
<reference evidence="1 2" key="1">
    <citation type="submission" date="2018-06" db="EMBL/GenBank/DDBJ databases">
        <title>Complete Genomes of Monosporascus.</title>
        <authorList>
            <person name="Robinson A.J."/>
            <person name="Natvig D.O."/>
        </authorList>
    </citation>
    <scope>NUCLEOTIDE SEQUENCE [LARGE SCALE GENOMIC DNA]</scope>
    <source>
        <strain evidence="1 2">CBS 110550</strain>
    </source>
</reference>
<keyword evidence="2" id="KW-1185">Reference proteome</keyword>
<dbReference type="Proteomes" id="UP000293360">
    <property type="component" value="Unassembled WGS sequence"/>
</dbReference>
<dbReference type="EMBL" id="QJNU01000881">
    <property type="protein sequence ID" value="RYO83929.1"/>
    <property type="molecule type" value="Genomic_DNA"/>
</dbReference>
<evidence type="ECO:0000313" key="1">
    <source>
        <dbReference type="EMBL" id="RYO83929.1"/>
    </source>
</evidence>
<accession>A0A4Q4SV13</accession>
<protein>
    <submittedName>
        <fullName evidence="1">Uncharacterized protein</fullName>
    </submittedName>
</protein>
<dbReference type="OrthoDB" id="3558022at2759"/>
<dbReference type="STRING" id="155417.A0A4Q4SV13"/>
<proteinExistence type="predicted"/>
<name>A0A4Q4SV13_9PEZI</name>
<dbReference type="AlphaFoldDB" id="A0A4Q4SV13"/>
<organism evidence="1 2">
    <name type="scientific">Monosporascus ibericus</name>
    <dbReference type="NCBI Taxonomy" id="155417"/>
    <lineage>
        <taxon>Eukaryota</taxon>
        <taxon>Fungi</taxon>
        <taxon>Dikarya</taxon>
        <taxon>Ascomycota</taxon>
        <taxon>Pezizomycotina</taxon>
        <taxon>Sordariomycetes</taxon>
        <taxon>Xylariomycetidae</taxon>
        <taxon>Xylariales</taxon>
        <taxon>Xylariales incertae sedis</taxon>
        <taxon>Monosporascus</taxon>
    </lineage>
</organism>
<sequence length="472" mass="52404">MVSISPYLNGANSTSPAQAVHRMAIFHVPYHVWVKDYHWTARDLNVRVQSPVISLGNTVSPPVFRQLEGNNKNEPRVAETADELMDDVGEPEYATEAHGVFVPRKPRGRHLPLWVPYQQSSAAVKEGEIAFVDLGSNTTRTGSIARVCWVPDRRSPAGKLYTIISGVRVWKRGRETISNTLVCVQEEGSPEEAKLIQVPSAELSEFTHISPLEKRRLFDLHLNLIRANHTQLSPVKRQVFGLAKSTNSLDNGWRAMHSILDENVPNTARSRRSVNRELLEVDEDCDDDLEYGTSPMTVRSRHLQQSTDCRTSHSPLECVISPNERHEHCESLRLSVEPHQSINMMFDLPEAARGFRSVGSPLQYVPYPTPESSPPAQPTPFLLDTIQLELAPLPKPDYEFMSMRETHLASARRPSSPGRPGTTRAHLGFMIISVSAFLGSHGAHCGLFEPLAVAYITAADVGGGKESSGVLH</sequence>